<protein>
    <submittedName>
        <fullName evidence="2">Helix-turn-helix domain protein</fullName>
    </submittedName>
</protein>
<dbReference type="InterPro" id="IPR001387">
    <property type="entry name" value="Cro/C1-type_HTH"/>
</dbReference>
<comment type="caution">
    <text evidence="2">The sequence shown here is derived from an EMBL/GenBank/DDBJ whole genome shotgun (WGS) entry which is preliminary data.</text>
</comment>
<dbReference type="PATRIC" id="fig|882800.3.peg.146"/>
<dbReference type="AlphaFoldDB" id="H1KBZ0"/>
<dbReference type="InterPro" id="IPR010982">
    <property type="entry name" value="Lambda_DNA-bd_dom_sf"/>
</dbReference>
<dbReference type="CDD" id="cd00093">
    <property type="entry name" value="HTH_XRE"/>
    <property type="match status" value="1"/>
</dbReference>
<sequence length="72" mass="8179">MLNWNREELAAKCGVSRPTLADFEADKRNPYDRTLADIRRAFEAEGLEFIPENGGGAGIRFRNRADGTREEH</sequence>
<evidence type="ECO:0000313" key="3">
    <source>
        <dbReference type="Proteomes" id="UP000004382"/>
    </source>
</evidence>
<name>H1KBZ0_METEX</name>
<evidence type="ECO:0000259" key="1">
    <source>
        <dbReference type="PROSITE" id="PS50943"/>
    </source>
</evidence>
<dbReference type="GO" id="GO:0003677">
    <property type="term" value="F:DNA binding"/>
    <property type="evidence" value="ECO:0007669"/>
    <property type="project" value="InterPro"/>
</dbReference>
<reference evidence="2 3" key="1">
    <citation type="submission" date="2011-09" db="EMBL/GenBank/DDBJ databases">
        <title>The draft genome of Methylobacterium extorquens DSM 13060.</title>
        <authorList>
            <consortium name="US DOE Joint Genome Institute (JGI-PGF)"/>
            <person name="Lucas S."/>
            <person name="Han J."/>
            <person name="Lapidus A."/>
            <person name="Cheng J.-F."/>
            <person name="Goodwin L."/>
            <person name="Pitluck S."/>
            <person name="Peters L."/>
            <person name="Land M.L."/>
            <person name="Hauser L."/>
            <person name="Koskimaki J."/>
            <person name="Halonen O."/>
            <person name="Pirttila A."/>
            <person name="Frank C."/>
            <person name="Woyke T.J."/>
        </authorList>
    </citation>
    <scope>NUCLEOTIDE SEQUENCE [LARGE SCALE GENOMIC DNA]</scope>
    <source>
        <strain evidence="2 3">DSM 13060</strain>
    </source>
</reference>
<evidence type="ECO:0000313" key="2">
    <source>
        <dbReference type="EMBL" id="EHP94987.1"/>
    </source>
</evidence>
<proteinExistence type="predicted"/>
<feature type="domain" description="HTH cro/C1-type" evidence="1">
    <location>
        <begin position="2"/>
        <end position="49"/>
    </location>
</feature>
<dbReference type="Gene3D" id="1.10.260.40">
    <property type="entry name" value="lambda repressor-like DNA-binding domains"/>
    <property type="match status" value="1"/>
</dbReference>
<dbReference type="EMBL" id="AGJK01000002">
    <property type="protein sequence ID" value="EHP94987.1"/>
    <property type="molecule type" value="Genomic_DNA"/>
</dbReference>
<dbReference type="Pfam" id="PF01381">
    <property type="entry name" value="HTH_3"/>
    <property type="match status" value="1"/>
</dbReference>
<dbReference type="Proteomes" id="UP000004382">
    <property type="component" value="Unassembled WGS sequence"/>
</dbReference>
<organism evidence="2 3">
    <name type="scientific">Methylorubrum extorquens DSM 13060</name>
    <dbReference type="NCBI Taxonomy" id="882800"/>
    <lineage>
        <taxon>Bacteria</taxon>
        <taxon>Pseudomonadati</taxon>
        <taxon>Pseudomonadota</taxon>
        <taxon>Alphaproteobacteria</taxon>
        <taxon>Hyphomicrobiales</taxon>
        <taxon>Methylobacteriaceae</taxon>
        <taxon>Methylorubrum</taxon>
    </lineage>
</organism>
<accession>H1KBZ0</accession>
<gene>
    <name evidence="2" type="ORF">MetexDRAFT_0152</name>
</gene>
<dbReference type="PROSITE" id="PS50943">
    <property type="entry name" value="HTH_CROC1"/>
    <property type="match status" value="1"/>
</dbReference>
<dbReference type="SUPFAM" id="SSF47413">
    <property type="entry name" value="lambda repressor-like DNA-binding domains"/>
    <property type="match status" value="1"/>
</dbReference>